<name>A0A843SMG4_9BURK</name>
<evidence type="ECO:0000313" key="5">
    <source>
        <dbReference type="EMBL" id="MQA23668.1"/>
    </source>
</evidence>
<dbReference type="SMART" id="SM00421">
    <property type="entry name" value="HTH_LUXR"/>
    <property type="match status" value="1"/>
</dbReference>
<evidence type="ECO:0000256" key="2">
    <source>
        <dbReference type="PROSITE-ProRule" id="PRU00169"/>
    </source>
</evidence>
<evidence type="ECO:0000259" key="3">
    <source>
        <dbReference type="PROSITE" id="PS50043"/>
    </source>
</evidence>
<dbReference type="InterPro" id="IPR039420">
    <property type="entry name" value="WalR-like"/>
</dbReference>
<dbReference type="InterPro" id="IPR001789">
    <property type="entry name" value="Sig_transdc_resp-reg_receiver"/>
</dbReference>
<evidence type="ECO:0000256" key="1">
    <source>
        <dbReference type="ARBA" id="ARBA00023125"/>
    </source>
</evidence>
<dbReference type="Pfam" id="PF00196">
    <property type="entry name" value="GerE"/>
    <property type="match status" value="1"/>
</dbReference>
<dbReference type="PANTHER" id="PTHR43214:SF42">
    <property type="entry name" value="TRANSCRIPTIONAL REGULATORY PROTEIN DESR"/>
    <property type="match status" value="1"/>
</dbReference>
<organism evidence="5 6">
    <name type="scientific">Rugamonas rivuli</name>
    <dbReference type="NCBI Taxonomy" id="2743358"/>
    <lineage>
        <taxon>Bacteria</taxon>
        <taxon>Pseudomonadati</taxon>
        <taxon>Pseudomonadota</taxon>
        <taxon>Betaproteobacteria</taxon>
        <taxon>Burkholderiales</taxon>
        <taxon>Oxalobacteraceae</taxon>
        <taxon>Telluria group</taxon>
        <taxon>Rugamonas</taxon>
    </lineage>
</organism>
<dbReference type="InterPro" id="IPR016032">
    <property type="entry name" value="Sig_transdc_resp-reg_C-effctor"/>
</dbReference>
<dbReference type="EMBL" id="WHUF01000012">
    <property type="protein sequence ID" value="MQA23668.1"/>
    <property type="molecule type" value="Genomic_DNA"/>
</dbReference>
<keyword evidence="2" id="KW-0597">Phosphoprotein</keyword>
<sequence length="201" mass="21364">MISVVIAEDQALVLGALAALLGLEGDLDVVGRASNGQEALALCRALRPDILLTDIEMPLMTGLELAAALAGESLPTRVMIVTTFARSGYLRRALGAGVRGYLLKDAPAETLAAAIRTVHAGGRAIAPELALESWSGREDPLNERERQVLRLAGEGRSSGEIARQIHLSEGTVRNYLSEAISKLDAGNRVEAFRLARDAGWL</sequence>
<dbReference type="AlphaFoldDB" id="A0A843SMG4"/>
<gene>
    <name evidence="5" type="ORF">GEV01_29515</name>
</gene>
<dbReference type="SMART" id="SM00448">
    <property type="entry name" value="REC"/>
    <property type="match status" value="1"/>
</dbReference>
<comment type="caution">
    <text evidence="5">The sequence shown here is derived from an EMBL/GenBank/DDBJ whole genome shotgun (WGS) entry which is preliminary data.</text>
</comment>
<dbReference type="PROSITE" id="PS50043">
    <property type="entry name" value="HTH_LUXR_2"/>
    <property type="match status" value="1"/>
</dbReference>
<protein>
    <submittedName>
        <fullName evidence="5">Response regulator</fullName>
    </submittedName>
</protein>
<dbReference type="Pfam" id="PF00072">
    <property type="entry name" value="Response_reg"/>
    <property type="match status" value="1"/>
</dbReference>
<dbReference type="GO" id="GO:0006355">
    <property type="term" value="P:regulation of DNA-templated transcription"/>
    <property type="evidence" value="ECO:0007669"/>
    <property type="project" value="InterPro"/>
</dbReference>
<keyword evidence="6" id="KW-1185">Reference proteome</keyword>
<dbReference type="PRINTS" id="PR00038">
    <property type="entry name" value="HTHLUXR"/>
</dbReference>
<feature type="domain" description="Response regulatory" evidence="4">
    <location>
        <begin position="3"/>
        <end position="119"/>
    </location>
</feature>
<evidence type="ECO:0000259" key="4">
    <source>
        <dbReference type="PROSITE" id="PS50110"/>
    </source>
</evidence>
<keyword evidence="1" id="KW-0238">DNA-binding</keyword>
<dbReference type="SUPFAM" id="SSF46894">
    <property type="entry name" value="C-terminal effector domain of the bipartite response regulators"/>
    <property type="match status" value="1"/>
</dbReference>
<evidence type="ECO:0000313" key="6">
    <source>
        <dbReference type="Proteomes" id="UP000444318"/>
    </source>
</evidence>
<dbReference type="GO" id="GO:0003677">
    <property type="term" value="F:DNA binding"/>
    <property type="evidence" value="ECO:0007669"/>
    <property type="project" value="UniProtKB-KW"/>
</dbReference>
<feature type="domain" description="HTH luxR-type" evidence="3">
    <location>
        <begin position="134"/>
        <end position="199"/>
    </location>
</feature>
<dbReference type="SUPFAM" id="SSF52172">
    <property type="entry name" value="CheY-like"/>
    <property type="match status" value="1"/>
</dbReference>
<dbReference type="Proteomes" id="UP000444318">
    <property type="component" value="Unassembled WGS sequence"/>
</dbReference>
<dbReference type="CDD" id="cd06170">
    <property type="entry name" value="LuxR_C_like"/>
    <property type="match status" value="1"/>
</dbReference>
<dbReference type="Gene3D" id="3.40.50.2300">
    <property type="match status" value="1"/>
</dbReference>
<reference evidence="5 6" key="1">
    <citation type="submission" date="2019-10" db="EMBL/GenBank/DDBJ databases">
        <title>Two novel species isolated from a subtropical stream in China.</title>
        <authorList>
            <person name="Lu H."/>
        </authorList>
    </citation>
    <scope>NUCLEOTIDE SEQUENCE [LARGE SCALE GENOMIC DNA]</scope>
    <source>
        <strain evidence="5 6">FT103W</strain>
    </source>
</reference>
<proteinExistence type="predicted"/>
<dbReference type="InterPro" id="IPR011006">
    <property type="entry name" value="CheY-like_superfamily"/>
</dbReference>
<dbReference type="PANTHER" id="PTHR43214">
    <property type="entry name" value="TWO-COMPONENT RESPONSE REGULATOR"/>
    <property type="match status" value="1"/>
</dbReference>
<accession>A0A843SMG4</accession>
<dbReference type="GO" id="GO:0000160">
    <property type="term" value="P:phosphorelay signal transduction system"/>
    <property type="evidence" value="ECO:0007669"/>
    <property type="project" value="InterPro"/>
</dbReference>
<dbReference type="InterPro" id="IPR000792">
    <property type="entry name" value="Tscrpt_reg_LuxR_C"/>
</dbReference>
<dbReference type="PROSITE" id="PS50110">
    <property type="entry name" value="RESPONSE_REGULATORY"/>
    <property type="match status" value="1"/>
</dbReference>
<feature type="modified residue" description="4-aspartylphosphate" evidence="2">
    <location>
        <position position="54"/>
    </location>
</feature>